<dbReference type="AlphaFoldDB" id="A0AAW0ECD4"/>
<comment type="caution">
    <text evidence="3">The sequence shown here is derived from an EMBL/GenBank/DDBJ whole genome shotgun (WGS) entry which is preliminary data.</text>
</comment>
<feature type="transmembrane region" description="Helical" evidence="1">
    <location>
        <begin position="122"/>
        <end position="143"/>
    </location>
</feature>
<evidence type="ECO:0000259" key="2">
    <source>
        <dbReference type="Pfam" id="PF20152"/>
    </source>
</evidence>
<dbReference type="Proteomes" id="UP001362999">
    <property type="component" value="Unassembled WGS sequence"/>
</dbReference>
<name>A0AAW0ECD4_9AGAR</name>
<feature type="transmembrane region" description="Helical" evidence="1">
    <location>
        <begin position="192"/>
        <end position="216"/>
    </location>
</feature>
<dbReference type="Pfam" id="PF20152">
    <property type="entry name" value="DUF6534"/>
    <property type="match status" value="1"/>
</dbReference>
<feature type="transmembrane region" description="Helical" evidence="1">
    <location>
        <begin position="236"/>
        <end position="255"/>
    </location>
</feature>
<gene>
    <name evidence="3" type="ORF">R3P38DRAFT_3492818</name>
</gene>
<keyword evidence="1" id="KW-1133">Transmembrane helix</keyword>
<feature type="domain" description="DUF6534" evidence="2">
    <location>
        <begin position="240"/>
        <end position="327"/>
    </location>
</feature>
<feature type="transmembrane region" description="Helical" evidence="1">
    <location>
        <begin position="163"/>
        <end position="185"/>
    </location>
</feature>
<proteinExistence type="predicted"/>
<dbReference type="PANTHER" id="PTHR40465:SF1">
    <property type="entry name" value="DUF6534 DOMAIN-CONTAINING PROTEIN"/>
    <property type="match status" value="1"/>
</dbReference>
<evidence type="ECO:0000256" key="1">
    <source>
        <dbReference type="SAM" id="Phobius"/>
    </source>
</evidence>
<feature type="transmembrane region" description="Helical" evidence="1">
    <location>
        <begin position="276"/>
        <end position="296"/>
    </location>
</feature>
<keyword evidence="1" id="KW-0472">Membrane</keyword>
<dbReference type="EMBL" id="JAWWNJ010000002">
    <property type="protein sequence ID" value="KAK7062476.1"/>
    <property type="molecule type" value="Genomic_DNA"/>
</dbReference>
<evidence type="ECO:0000313" key="3">
    <source>
        <dbReference type="EMBL" id="KAK7062476.1"/>
    </source>
</evidence>
<keyword evidence="1" id="KW-0812">Transmembrane</keyword>
<dbReference type="InterPro" id="IPR045339">
    <property type="entry name" value="DUF6534"/>
</dbReference>
<feature type="transmembrane region" description="Helical" evidence="1">
    <location>
        <begin position="302"/>
        <end position="323"/>
    </location>
</feature>
<reference evidence="3 4" key="1">
    <citation type="journal article" date="2024" name="J Genomics">
        <title>Draft genome sequencing and assembly of Favolaschia claudopus CIRM-BRFM 2984 isolated from oak limbs.</title>
        <authorList>
            <person name="Navarro D."/>
            <person name="Drula E."/>
            <person name="Chaduli D."/>
            <person name="Cazenave R."/>
            <person name="Ahrendt S."/>
            <person name="Wang J."/>
            <person name="Lipzen A."/>
            <person name="Daum C."/>
            <person name="Barry K."/>
            <person name="Grigoriev I.V."/>
            <person name="Favel A."/>
            <person name="Rosso M.N."/>
            <person name="Martin F."/>
        </authorList>
    </citation>
    <scope>NUCLEOTIDE SEQUENCE [LARGE SCALE GENOMIC DNA]</scope>
    <source>
        <strain evidence="3 4">CIRM-BRFM 2984</strain>
    </source>
</reference>
<feature type="transmembrane region" description="Helical" evidence="1">
    <location>
        <begin position="87"/>
        <end position="110"/>
    </location>
</feature>
<evidence type="ECO:0000313" key="4">
    <source>
        <dbReference type="Proteomes" id="UP001362999"/>
    </source>
</evidence>
<organism evidence="3 4">
    <name type="scientific">Favolaschia claudopus</name>
    <dbReference type="NCBI Taxonomy" id="2862362"/>
    <lineage>
        <taxon>Eukaryota</taxon>
        <taxon>Fungi</taxon>
        <taxon>Dikarya</taxon>
        <taxon>Basidiomycota</taxon>
        <taxon>Agaricomycotina</taxon>
        <taxon>Agaricomycetes</taxon>
        <taxon>Agaricomycetidae</taxon>
        <taxon>Agaricales</taxon>
        <taxon>Marasmiineae</taxon>
        <taxon>Mycenaceae</taxon>
        <taxon>Favolaschia</taxon>
    </lineage>
</organism>
<accession>A0AAW0ECD4</accession>
<keyword evidence="4" id="KW-1185">Reference proteome</keyword>
<dbReference type="PANTHER" id="PTHR40465">
    <property type="entry name" value="CHROMOSOME 1, WHOLE GENOME SHOTGUN SEQUENCE"/>
    <property type="match status" value="1"/>
</dbReference>
<protein>
    <recommendedName>
        <fullName evidence="2">DUF6534 domain-containing protein</fullName>
    </recommendedName>
</protein>
<sequence length="376" mass="42047">MYREVLTPETGYTLRFDFPHRSSPFSQNSTQWGGPVTNPASRISSVSPLRYSIKTGLANDETSSVGLPRSPPAMSCPEFEVDNTFGALLIGALFSYTLLGISTIQVYIYFKRFPQDSVKIKSMVAGVWLGEIGQSISFAHALYTMLITNFGHPERLVRFPTSLVVSAFLASLVSFTVQVFFAFRIYTLSKSLWIPGICWTFSLFRLIPPNIILFGWGLRDPAPEILARWGPLFNAIWAVSAVNDLLIAGTMVTLLRQRRAEVLRRTSLVLDKLIAWTIETGVVTSICSIVMLVVFLTLRMTFVWLAIFIVIPRLFANSLLVSLNSRTYLRSAFQPSFPSSGLSSLRPRLRQPSEPLNISVEMNKITSMGTDDPHED</sequence>